<dbReference type="Pfam" id="PF00078">
    <property type="entry name" value="RVT_1"/>
    <property type="match status" value="1"/>
</dbReference>
<dbReference type="InterPro" id="IPR000477">
    <property type="entry name" value="RT_dom"/>
</dbReference>
<dbReference type="Gene3D" id="3.10.10.10">
    <property type="entry name" value="HIV Type 1 Reverse Transcriptase, subunit A, domain 1"/>
    <property type="match status" value="1"/>
</dbReference>
<comment type="caution">
    <text evidence="2">The sequence shown here is derived from an EMBL/GenBank/DDBJ whole genome shotgun (WGS) entry which is preliminary data.</text>
</comment>
<evidence type="ECO:0000313" key="3">
    <source>
        <dbReference type="Proteomes" id="UP000683360"/>
    </source>
</evidence>
<dbReference type="Proteomes" id="UP000683360">
    <property type="component" value="Unassembled WGS sequence"/>
</dbReference>
<dbReference type="InterPro" id="IPR043128">
    <property type="entry name" value="Rev_trsase/Diguanyl_cyclase"/>
</dbReference>
<gene>
    <name evidence="2" type="ORF">MEDL_41421</name>
</gene>
<organism evidence="2 3">
    <name type="scientific">Mytilus edulis</name>
    <name type="common">Blue mussel</name>
    <dbReference type="NCBI Taxonomy" id="6550"/>
    <lineage>
        <taxon>Eukaryota</taxon>
        <taxon>Metazoa</taxon>
        <taxon>Spiralia</taxon>
        <taxon>Lophotrochozoa</taxon>
        <taxon>Mollusca</taxon>
        <taxon>Bivalvia</taxon>
        <taxon>Autobranchia</taxon>
        <taxon>Pteriomorphia</taxon>
        <taxon>Mytilida</taxon>
        <taxon>Mytiloidea</taxon>
        <taxon>Mytilidae</taxon>
        <taxon>Mytilinae</taxon>
        <taxon>Mytilus</taxon>
    </lineage>
</organism>
<evidence type="ECO:0000259" key="1">
    <source>
        <dbReference type="Pfam" id="PF00078"/>
    </source>
</evidence>
<evidence type="ECO:0000313" key="2">
    <source>
        <dbReference type="EMBL" id="CAG2228503.1"/>
    </source>
</evidence>
<dbReference type="CDD" id="cd01647">
    <property type="entry name" value="RT_LTR"/>
    <property type="match status" value="1"/>
</dbReference>
<feature type="domain" description="Reverse transcriptase" evidence="1">
    <location>
        <begin position="91"/>
        <end position="252"/>
    </location>
</feature>
<accession>A0A8S3TCF4</accession>
<dbReference type="OrthoDB" id="116078at2759"/>
<protein>
    <recommendedName>
        <fullName evidence="1">Reverse transcriptase domain-containing protein</fullName>
    </recommendedName>
</protein>
<dbReference type="Gene3D" id="3.30.70.270">
    <property type="match status" value="2"/>
</dbReference>
<reference evidence="2" key="1">
    <citation type="submission" date="2021-03" db="EMBL/GenBank/DDBJ databases">
        <authorList>
            <person name="Bekaert M."/>
        </authorList>
    </citation>
    <scope>NUCLEOTIDE SEQUENCE</scope>
</reference>
<keyword evidence="3" id="KW-1185">Reference proteome</keyword>
<name>A0A8S3TCF4_MYTED</name>
<dbReference type="AlphaFoldDB" id="A0A8S3TCF4"/>
<dbReference type="PANTHER" id="PTHR37984">
    <property type="entry name" value="PROTEIN CBG26694"/>
    <property type="match status" value="1"/>
</dbReference>
<proteinExistence type="predicted"/>
<sequence>MVEIRLKFKEIASLLRDFEDIFSKNEDNIGLTHLIEHSIDTGTAKPIKQPPRRVPLAFADKEREIVQQMERRCIIRKSTSPLGKSFMSYLKKKGTINTIKVRPTIDFRAVHKLCQDDAFPLPRIQDFLDTIAGSILFTCVSLLSGYHQVSVKESDIPKTSVTKYGLYEFTRMHMGLKSSAQIFHRLMELVLQGIQWSICLIYLDDVIIFGKHFEEHMGRVRFLLHRIREASLKLKPDKCQFLQTEVKFLGHVVSGDGVRPNPDNLMKVRQWDAPRSVTQVRQFLGLASYYRMFKQRFSKIATLYYKFNQERRKFR</sequence>
<dbReference type="InterPro" id="IPR043502">
    <property type="entry name" value="DNA/RNA_pol_sf"/>
</dbReference>
<dbReference type="EMBL" id="CAJPWZ010001996">
    <property type="protein sequence ID" value="CAG2228503.1"/>
    <property type="molecule type" value="Genomic_DNA"/>
</dbReference>
<dbReference type="InterPro" id="IPR050951">
    <property type="entry name" value="Retrovirus_Pol_polyprotein"/>
</dbReference>
<dbReference type="SUPFAM" id="SSF56672">
    <property type="entry name" value="DNA/RNA polymerases"/>
    <property type="match status" value="1"/>
</dbReference>
<dbReference type="PANTHER" id="PTHR37984:SF5">
    <property type="entry name" value="PROTEIN NYNRIN-LIKE"/>
    <property type="match status" value="1"/>
</dbReference>